<feature type="compositionally biased region" description="Basic and acidic residues" evidence="7">
    <location>
        <begin position="431"/>
        <end position="440"/>
    </location>
</feature>
<comment type="caution">
    <text evidence="11">The sequence shown here is derived from an EMBL/GenBank/DDBJ whole genome shotgun (WGS) entry which is preliminary data.</text>
</comment>
<dbReference type="EMBL" id="JBHUKQ010000009">
    <property type="protein sequence ID" value="MFD2480885.1"/>
    <property type="molecule type" value="Genomic_DNA"/>
</dbReference>
<dbReference type="PANTHER" id="PTHR47959:SF13">
    <property type="entry name" value="ATP-DEPENDENT RNA HELICASE RHLE"/>
    <property type="match status" value="1"/>
</dbReference>
<dbReference type="InterPro" id="IPR001650">
    <property type="entry name" value="Helicase_C-like"/>
</dbReference>
<comment type="similarity">
    <text evidence="5">Belongs to the DEAD box helicase family.</text>
</comment>
<dbReference type="InterPro" id="IPR014001">
    <property type="entry name" value="Helicase_ATP-bd"/>
</dbReference>
<evidence type="ECO:0000259" key="10">
    <source>
        <dbReference type="PROSITE" id="PS51195"/>
    </source>
</evidence>
<keyword evidence="1" id="KW-0547">Nucleotide-binding</keyword>
<dbReference type="Pfam" id="PF00271">
    <property type="entry name" value="Helicase_C"/>
    <property type="match status" value="1"/>
</dbReference>
<feature type="compositionally biased region" description="Gly residues" evidence="7">
    <location>
        <begin position="541"/>
        <end position="557"/>
    </location>
</feature>
<feature type="domain" description="DEAD-box RNA helicase Q" evidence="10">
    <location>
        <begin position="43"/>
        <end position="71"/>
    </location>
</feature>
<feature type="domain" description="Helicase C-terminal" evidence="9">
    <location>
        <begin position="270"/>
        <end position="416"/>
    </location>
</feature>
<dbReference type="InterPro" id="IPR050079">
    <property type="entry name" value="DEAD_box_RNA_helicase"/>
</dbReference>
<evidence type="ECO:0000256" key="3">
    <source>
        <dbReference type="ARBA" id="ARBA00022806"/>
    </source>
</evidence>
<dbReference type="PANTHER" id="PTHR47959">
    <property type="entry name" value="ATP-DEPENDENT RNA HELICASE RHLE-RELATED"/>
    <property type="match status" value="1"/>
</dbReference>
<accession>A0ABW5HWD6</accession>
<dbReference type="InterPro" id="IPR027417">
    <property type="entry name" value="P-loop_NTPase"/>
</dbReference>
<keyword evidence="3 11" id="KW-0347">Helicase</keyword>
<evidence type="ECO:0000256" key="2">
    <source>
        <dbReference type="ARBA" id="ARBA00022801"/>
    </source>
</evidence>
<evidence type="ECO:0000256" key="7">
    <source>
        <dbReference type="SAM" id="MobiDB-lite"/>
    </source>
</evidence>
<keyword evidence="4" id="KW-0067">ATP-binding</keyword>
<evidence type="ECO:0000256" key="5">
    <source>
        <dbReference type="ARBA" id="ARBA00038437"/>
    </source>
</evidence>
<dbReference type="Pfam" id="PF00270">
    <property type="entry name" value="DEAD"/>
    <property type="match status" value="1"/>
</dbReference>
<dbReference type="SUPFAM" id="SSF52540">
    <property type="entry name" value="P-loop containing nucleoside triphosphate hydrolases"/>
    <property type="match status" value="2"/>
</dbReference>
<dbReference type="Proteomes" id="UP001597542">
    <property type="component" value="Unassembled WGS sequence"/>
</dbReference>
<dbReference type="PROSITE" id="PS51192">
    <property type="entry name" value="HELICASE_ATP_BIND_1"/>
    <property type="match status" value="1"/>
</dbReference>
<feature type="region of interest" description="Disordered" evidence="7">
    <location>
        <begin position="1"/>
        <end position="34"/>
    </location>
</feature>
<proteinExistence type="inferred from homology"/>
<evidence type="ECO:0000259" key="8">
    <source>
        <dbReference type="PROSITE" id="PS51192"/>
    </source>
</evidence>
<feature type="short sequence motif" description="Q motif" evidence="6">
    <location>
        <begin position="43"/>
        <end position="71"/>
    </location>
</feature>
<feature type="region of interest" description="Disordered" evidence="7">
    <location>
        <begin position="398"/>
        <end position="583"/>
    </location>
</feature>
<dbReference type="InterPro" id="IPR044742">
    <property type="entry name" value="DEAD/DEAH_RhlB"/>
</dbReference>
<organism evidence="11 12">
    <name type="scientific">Amycolatopsis albidoflavus</name>
    <dbReference type="NCBI Taxonomy" id="102226"/>
    <lineage>
        <taxon>Bacteria</taxon>
        <taxon>Bacillati</taxon>
        <taxon>Actinomycetota</taxon>
        <taxon>Actinomycetes</taxon>
        <taxon>Pseudonocardiales</taxon>
        <taxon>Pseudonocardiaceae</taxon>
        <taxon>Amycolatopsis</taxon>
    </lineage>
</organism>
<feature type="compositionally biased region" description="Basic and acidic residues" evidence="7">
    <location>
        <begin position="465"/>
        <end position="501"/>
    </location>
</feature>
<evidence type="ECO:0000256" key="4">
    <source>
        <dbReference type="ARBA" id="ARBA00022840"/>
    </source>
</evidence>
<dbReference type="CDD" id="cd00268">
    <property type="entry name" value="DEADc"/>
    <property type="match status" value="1"/>
</dbReference>
<dbReference type="InterPro" id="IPR011545">
    <property type="entry name" value="DEAD/DEAH_box_helicase_dom"/>
</dbReference>
<dbReference type="GO" id="GO:0004386">
    <property type="term" value="F:helicase activity"/>
    <property type="evidence" value="ECO:0007669"/>
    <property type="project" value="UniProtKB-KW"/>
</dbReference>
<evidence type="ECO:0000313" key="12">
    <source>
        <dbReference type="Proteomes" id="UP001597542"/>
    </source>
</evidence>
<feature type="domain" description="Helicase ATP-binding" evidence="8">
    <location>
        <begin position="74"/>
        <end position="247"/>
    </location>
</feature>
<dbReference type="RefSeq" id="WP_344286087.1">
    <property type="nucleotide sequence ID" value="NZ_BAAAHV010000023.1"/>
</dbReference>
<gene>
    <name evidence="11" type="ORF">ACFSUT_11415</name>
</gene>
<sequence length="583" mass="62608">MTVTYEPGQSSRSRGDRPERKPRHRPAGGDVLHNDTVETPAVKTFAQLGLPEPLLRALAEAGIDSPFPIQSATIPDALAGRDVLGRAQTGSGKTLAFGLAILARLDGGKARPKRPRALVLVPTRELAMQVADSLTPLAKSLGLWCRTAVGGMSFGRQAESLARGVDLLIATPGRLSDHVRQGTASLGDCNFIALDEADQMADMGFMPQVREIMDLTPPGGQRLLFSATLDGDVDKLVRQYLADPVTHSVAPSTASVTTMDHHLFQVSHSDKQDIITRIGAREGRTIMFVRTKHHVDRLTERLRESGVHAVALHGGKTQGQRNRVLADFKEGHAAVLVATDVAARGIHVDDISLVLHVDPAADHKDYLHRAGRTARAGASGIVVTLVTHDQRRTVRRMTDRAGVRAETTMIRAEDEDLSRITGAREPSGEPVVERRRESPRRSGGRGFGGDRGGFRGPREGGGYRGSREGGRGGYGSRDDRGGYGSRDDRGGYGSRDDRGSRDGGYNRGSYEGRGSRDAGYAREGGREGGYSREGGREGGYAREGGYGSRENHGGGGYSRSRKQSRAGGGFGRPSRGPRRGHDS</sequence>
<feature type="compositionally biased region" description="Basic and acidic residues" evidence="7">
    <location>
        <begin position="513"/>
        <end position="540"/>
    </location>
</feature>
<keyword evidence="2" id="KW-0378">Hydrolase</keyword>
<evidence type="ECO:0000313" key="11">
    <source>
        <dbReference type="EMBL" id="MFD2480885.1"/>
    </source>
</evidence>
<keyword evidence="12" id="KW-1185">Reference proteome</keyword>
<dbReference type="SMART" id="SM00490">
    <property type="entry name" value="HELICc"/>
    <property type="match status" value="1"/>
</dbReference>
<reference evidence="12" key="1">
    <citation type="journal article" date="2019" name="Int. J. Syst. Evol. Microbiol.">
        <title>The Global Catalogue of Microorganisms (GCM) 10K type strain sequencing project: providing services to taxonomists for standard genome sequencing and annotation.</title>
        <authorList>
            <consortium name="The Broad Institute Genomics Platform"/>
            <consortium name="The Broad Institute Genome Sequencing Center for Infectious Disease"/>
            <person name="Wu L."/>
            <person name="Ma J."/>
        </authorList>
    </citation>
    <scope>NUCLEOTIDE SEQUENCE [LARGE SCALE GENOMIC DNA]</scope>
    <source>
        <strain evidence="12">CGMCC 4.7638</strain>
    </source>
</reference>
<name>A0ABW5HWD6_9PSEU</name>
<evidence type="ECO:0000259" key="9">
    <source>
        <dbReference type="PROSITE" id="PS51194"/>
    </source>
</evidence>
<dbReference type="PROSITE" id="PS51194">
    <property type="entry name" value="HELICASE_CTER"/>
    <property type="match status" value="1"/>
</dbReference>
<dbReference type="InterPro" id="IPR014014">
    <property type="entry name" value="RNA_helicase_DEAD_Q_motif"/>
</dbReference>
<dbReference type="CDD" id="cd18787">
    <property type="entry name" value="SF2_C_DEAD"/>
    <property type="match status" value="1"/>
</dbReference>
<dbReference type="Gene3D" id="3.40.50.300">
    <property type="entry name" value="P-loop containing nucleotide triphosphate hydrolases"/>
    <property type="match status" value="2"/>
</dbReference>
<protein>
    <submittedName>
        <fullName evidence="11">DEAD/DEAH box helicase</fullName>
    </submittedName>
</protein>
<feature type="compositionally biased region" description="Polar residues" evidence="7">
    <location>
        <begin position="1"/>
        <end position="12"/>
    </location>
</feature>
<dbReference type="PROSITE" id="PS51195">
    <property type="entry name" value="Q_MOTIF"/>
    <property type="match status" value="1"/>
</dbReference>
<evidence type="ECO:0000256" key="6">
    <source>
        <dbReference type="PROSITE-ProRule" id="PRU00552"/>
    </source>
</evidence>
<dbReference type="SMART" id="SM00487">
    <property type="entry name" value="DEXDc"/>
    <property type="match status" value="1"/>
</dbReference>
<evidence type="ECO:0000256" key="1">
    <source>
        <dbReference type="ARBA" id="ARBA00022741"/>
    </source>
</evidence>